<dbReference type="InterPro" id="IPR003675">
    <property type="entry name" value="Rce1/LyrA-like_dom"/>
</dbReference>
<dbReference type="GeneID" id="95375206"/>
<feature type="transmembrane region" description="Helical" evidence="1">
    <location>
        <begin position="120"/>
        <end position="143"/>
    </location>
</feature>
<dbReference type="GO" id="GO:0006508">
    <property type="term" value="P:proteolysis"/>
    <property type="evidence" value="ECO:0007669"/>
    <property type="project" value="UniProtKB-KW"/>
</dbReference>
<keyword evidence="6" id="KW-1185">Reference proteome</keyword>
<feature type="domain" description="CAAX prenyl protease 2/Lysostaphin resistance protein A-like" evidence="2">
    <location>
        <begin position="124"/>
        <end position="222"/>
    </location>
</feature>
<keyword evidence="4" id="KW-0482">Metalloprotease</keyword>
<feature type="transmembrane region" description="Helical" evidence="1">
    <location>
        <begin position="88"/>
        <end position="108"/>
    </location>
</feature>
<keyword evidence="1" id="KW-0472">Membrane</keyword>
<organism evidence="4 5">
    <name type="scientific">Paenibacillus chitinolyticus</name>
    <dbReference type="NCBI Taxonomy" id="79263"/>
    <lineage>
        <taxon>Bacteria</taxon>
        <taxon>Bacillati</taxon>
        <taxon>Bacillota</taxon>
        <taxon>Bacilli</taxon>
        <taxon>Bacillales</taxon>
        <taxon>Paenibacillaceae</taxon>
        <taxon>Paenibacillus</taxon>
    </lineage>
</organism>
<feature type="transmembrane region" description="Helical" evidence="1">
    <location>
        <begin position="185"/>
        <end position="203"/>
    </location>
</feature>
<feature type="transmembrane region" description="Helical" evidence="1">
    <location>
        <begin position="155"/>
        <end position="173"/>
    </location>
</feature>
<evidence type="ECO:0000256" key="1">
    <source>
        <dbReference type="SAM" id="Phobius"/>
    </source>
</evidence>
<reference evidence="4 5" key="1">
    <citation type="submission" date="2018-01" db="EMBL/GenBank/DDBJ databases">
        <title>The whole genome sequencing and assembly of Paenibacillus chitinolyticus KCCM 41400 strain.</title>
        <authorList>
            <person name="Kim J.-Y."/>
            <person name="Park M.-K."/>
            <person name="Lee Y.-J."/>
            <person name="Yi H."/>
            <person name="Bahn Y.-S."/>
            <person name="Kim J.F."/>
            <person name="Lee D.-W."/>
        </authorList>
    </citation>
    <scope>NUCLEOTIDE SEQUENCE [LARGE SCALE GENOMIC DNA]</scope>
    <source>
        <strain evidence="4 5">KCCM 41400</strain>
    </source>
</reference>
<keyword evidence="1" id="KW-1133">Transmembrane helix</keyword>
<dbReference type="EMBL" id="CP026520">
    <property type="protein sequence ID" value="QAV18045.1"/>
    <property type="molecule type" value="Genomic_DNA"/>
</dbReference>
<evidence type="ECO:0000259" key="2">
    <source>
        <dbReference type="Pfam" id="PF02517"/>
    </source>
</evidence>
<name>A0A410WUI4_9BACL</name>
<dbReference type="Proteomes" id="UP001527202">
    <property type="component" value="Unassembled WGS sequence"/>
</dbReference>
<dbReference type="Pfam" id="PF02517">
    <property type="entry name" value="Rce1-like"/>
    <property type="match status" value="1"/>
</dbReference>
<protein>
    <submittedName>
        <fullName evidence="4">CPBP family intramembrane metalloprotease</fullName>
    </submittedName>
</protein>
<gene>
    <name evidence="3" type="ORF">M5X16_05255</name>
    <name evidence="4" type="ORF">PC41400_10350</name>
</gene>
<evidence type="ECO:0000313" key="5">
    <source>
        <dbReference type="Proteomes" id="UP000288943"/>
    </source>
</evidence>
<proteinExistence type="predicted"/>
<keyword evidence="4" id="KW-0378">Hydrolase</keyword>
<evidence type="ECO:0000313" key="6">
    <source>
        <dbReference type="Proteomes" id="UP001527202"/>
    </source>
</evidence>
<feature type="transmembrane region" description="Helical" evidence="1">
    <location>
        <begin position="210"/>
        <end position="228"/>
    </location>
</feature>
<dbReference type="AlphaFoldDB" id="A0A410WUI4"/>
<dbReference type="GO" id="GO:0004175">
    <property type="term" value="F:endopeptidase activity"/>
    <property type="evidence" value="ECO:0007669"/>
    <property type="project" value="UniProtKB-ARBA"/>
</dbReference>
<dbReference type="GO" id="GO:0080120">
    <property type="term" value="P:CAAX-box protein maturation"/>
    <property type="evidence" value="ECO:0007669"/>
    <property type="project" value="UniProtKB-ARBA"/>
</dbReference>
<dbReference type="RefSeq" id="WP_042230797.1">
    <property type="nucleotide sequence ID" value="NZ_CP026520.1"/>
</dbReference>
<keyword evidence="1" id="KW-0812">Transmembrane</keyword>
<feature type="transmembrane region" description="Helical" evidence="1">
    <location>
        <begin position="45"/>
        <end position="67"/>
    </location>
</feature>
<evidence type="ECO:0000313" key="4">
    <source>
        <dbReference type="EMBL" id="QAV18045.1"/>
    </source>
</evidence>
<sequence>MVINNKSSNHSPWIFFLLVFILAIPFWLFGLLTQQLLQKEIPINLPISALMFVCPMIAALILVYRNNGANGIKQLLSKAFKIKIKRKIWFAPIFFMEPFIMFLAYGSMRLMVGSIPELDFSLLKILALFFVFLIAGICEEIGWQGYAYDTLENRWNAVGASIMLGVVWQIWHIIPHLQLHPPAWILWQCAGSVLLRVLIVWVYKNTGKNVLAAAIFHTMNNVCSFLLPNYDSNIAPISMFIVTAFVVLIVTFLWGSKTLAQYRFIHNR</sequence>
<dbReference type="EMBL" id="JAMDMJ010000004">
    <property type="protein sequence ID" value="MCY9595184.1"/>
    <property type="molecule type" value="Genomic_DNA"/>
</dbReference>
<feature type="transmembrane region" description="Helical" evidence="1">
    <location>
        <begin position="12"/>
        <end position="33"/>
    </location>
</feature>
<dbReference type="GO" id="GO:0008237">
    <property type="term" value="F:metallopeptidase activity"/>
    <property type="evidence" value="ECO:0007669"/>
    <property type="project" value="UniProtKB-KW"/>
</dbReference>
<keyword evidence="4" id="KW-0645">Protease</keyword>
<dbReference type="PANTHER" id="PTHR35797">
    <property type="entry name" value="PROTEASE-RELATED"/>
    <property type="match status" value="1"/>
</dbReference>
<dbReference type="InterPro" id="IPR042150">
    <property type="entry name" value="MmRce1-like"/>
</dbReference>
<accession>A0A410WUI4</accession>
<dbReference type="KEGG" id="pchi:PC41400_10350"/>
<evidence type="ECO:0000313" key="3">
    <source>
        <dbReference type="EMBL" id="MCY9595184.1"/>
    </source>
</evidence>
<dbReference type="OrthoDB" id="9777755at2"/>
<reference evidence="3 6" key="2">
    <citation type="submission" date="2022-05" db="EMBL/GenBank/DDBJ databases">
        <title>Genome Sequencing of Bee-Associated Microbes.</title>
        <authorList>
            <person name="Dunlap C."/>
        </authorList>
    </citation>
    <scope>NUCLEOTIDE SEQUENCE [LARGE SCALE GENOMIC DNA]</scope>
    <source>
        <strain evidence="3 6">NRRL B-23120</strain>
    </source>
</reference>
<dbReference type="Proteomes" id="UP000288943">
    <property type="component" value="Chromosome"/>
</dbReference>
<feature type="transmembrane region" description="Helical" evidence="1">
    <location>
        <begin position="234"/>
        <end position="254"/>
    </location>
</feature>
<dbReference type="PANTHER" id="PTHR35797:SF1">
    <property type="entry name" value="PROTEASE"/>
    <property type="match status" value="1"/>
</dbReference>